<feature type="region of interest" description="Disordered" evidence="1">
    <location>
        <begin position="419"/>
        <end position="533"/>
    </location>
</feature>
<evidence type="ECO:0008006" key="4">
    <source>
        <dbReference type="Google" id="ProtNLM"/>
    </source>
</evidence>
<keyword evidence="2" id="KW-0812">Transmembrane</keyword>
<protein>
    <recommendedName>
        <fullName evidence="4">Transmembrane protein</fullName>
    </recommendedName>
</protein>
<feature type="compositionally biased region" description="Basic and acidic residues" evidence="1">
    <location>
        <begin position="502"/>
        <end position="512"/>
    </location>
</feature>
<feature type="transmembrane region" description="Helical" evidence="2">
    <location>
        <begin position="368"/>
        <end position="392"/>
    </location>
</feature>
<proteinExistence type="predicted"/>
<feature type="compositionally biased region" description="Polar residues" evidence="1">
    <location>
        <begin position="425"/>
        <end position="438"/>
    </location>
</feature>
<name>A0A146K0H3_9EUKA</name>
<feature type="non-terminal residue" evidence="3">
    <location>
        <position position="1"/>
    </location>
</feature>
<sequence length="577" mass="63415">IQSLLLTNITSEQDFLNLNLSSDTEVQLLVDLDFSGLEYFPQSFVGTFYGNFHSISNIYIEQSSYAAVFGKLCSKVIINDITFYNTSVNSNSSLQSLLIAQGSADLINVHIFNGSIRQHQISKASTGGFSAVSNSLSLENCSVEFNANLFTSMQIGYLQLFGGVSGHVGTLTATHSQVISYVKSRRSTLSGVVGYGSDVQLKEFTSVINVSCFECDFYGVGVGKSAVLDDVKIISQNLTGIGKFVSQSVNRVVVDTNVENASPGGQCQNCFLHGSQANFSNYTAQLQQPLQQTEYQTFDFLNLWRLSIADNQTSISAFLDVGVPYCLPSILIIDACFSKCVTDKQFNVICGGNRSLCINDTCQTTNQAGIIAGAAVGVMAVAALSVGALAYLKKKSKKPNKEVTKTDDKKSEDIMSYTENKEPSIQKSPHISRLQSPNLSRVSSKLSSRKMKSSLVETVEQVPEEPIKSQIPEPIEQPIPIPEQPKPQLRLSRMAKSPSLEQKQEEKKHESDLIESEEEMEVNVNSTRRRRVKGNFQDKGNVLGVRKVDTDIIKQNIARLQQRDMNLKPLQKASVLK</sequence>
<accession>A0A146K0H3</accession>
<dbReference type="AlphaFoldDB" id="A0A146K0H3"/>
<organism evidence="3">
    <name type="scientific">Trepomonas sp. PC1</name>
    <dbReference type="NCBI Taxonomy" id="1076344"/>
    <lineage>
        <taxon>Eukaryota</taxon>
        <taxon>Metamonada</taxon>
        <taxon>Diplomonadida</taxon>
        <taxon>Hexamitidae</taxon>
        <taxon>Hexamitinae</taxon>
        <taxon>Trepomonas</taxon>
    </lineage>
</organism>
<evidence type="ECO:0000313" key="3">
    <source>
        <dbReference type="EMBL" id="JAP89978.1"/>
    </source>
</evidence>
<feature type="non-terminal residue" evidence="3">
    <location>
        <position position="577"/>
    </location>
</feature>
<feature type="compositionally biased region" description="Pro residues" evidence="1">
    <location>
        <begin position="475"/>
        <end position="485"/>
    </location>
</feature>
<reference evidence="3" key="1">
    <citation type="submission" date="2015-07" db="EMBL/GenBank/DDBJ databases">
        <title>Adaptation to a free-living lifestyle via gene acquisitions in the diplomonad Trepomonas sp. PC1.</title>
        <authorList>
            <person name="Xu F."/>
            <person name="Jerlstrom-Hultqvist J."/>
            <person name="Kolisko M."/>
            <person name="Simpson A.G.B."/>
            <person name="Roger A.J."/>
            <person name="Svard S.G."/>
            <person name="Andersson J.O."/>
        </authorList>
    </citation>
    <scope>NUCLEOTIDE SEQUENCE</scope>
    <source>
        <strain evidence="3">PC1</strain>
    </source>
</reference>
<evidence type="ECO:0000256" key="1">
    <source>
        <dbReference type="SAM" id="MobiDB-lite"/>
    </source>
</evidence>
<dbReference type="EMBL" id="GDID01006628">
    <property type="protein sequence ID" value="JAP89978.1"/>
    <property type="molecule type" value="Transcribed_RNA"/>
</dbReference>
<keyword evidence="2" id="KW-0472">Membrane</keyword>
<dbReference type="Gene3D" id="2.160.20.110">
    <property type="match status" value="1"/>
</dbReference>
<keyword evidence="2" id="KW-1133">Transmembrane helix</keyword>
<gene>
    <name evidence="3" type="ORF">TPC1_30527</name>
</gene>
<evidence type="ECO:0000256" key="2">
    <source>
        <dbReference type="SAM" id="Phobius"/>
    </source>
</evidence>